<protein>
    <submittedName>
        <fullName evidence="1">Uncharacterized protein</fullName>
    </submittedName>
</protein>
<comment type="caution">
    <text evidence="1">The sequence shown here is derived from an EMBL/GenBank/DDBJ whole genome shotgun (WGS) entry which is preliminary data.</text>
</comment>
<dbReference type="EMBL" id="BOMN01000018">
    <property type="protein sequence ID" value="GIE18399.1"/>
    <property type="molecule type" value="Genomic_DNA"/>
</dbReference>
<sequence length="167" mass="19159">MTDGKPAMQPFGHRATFAIEVGGLPAYLVEAGQTQVSEFRVVDLWAGGKQLTCHDNTAYTPTLVHHMRSAAELVRRRQIPRCPFPWRSPAEIFRLLHANESEFRERFWLLSNWDEILDNVETYTWLDDLLVIACRIRRPSRSEIFVARVPPDEFVATLDEAAHLLAT</sequence>
<keyword evidence="2" id="KW-1185">Reference proteome</keyword>
<gene>
    <name evidence="1" type="ORF">Ahu01nite_015010</name>
</gene>
<accession>A0ABQ3ZIL4</accession>
<reference evidence="1 2" key="1">
    <citation type="submission" date="2021-01" db="EMBL/GenBank/DDBJ databases">
        <title>Whole genome shotgun sequence of Actinoplanes humidus NBRC 14915.</title>
        <authorList>
            <person name="Komaki H."/>
            <person name="Tamura T."/>
        </authorList>
    </citation>
    <scope>NUCLEOTIDE SEQUENCE [LARGE SCALE GENOMIC DNA]</scope>
    <source>
        <strain evidence="1 2">NBRC 14915</strain>
    </source>
</reference>
<evidence type="ECO:0000313" key="2">
    <source>
        <dbReference type="Proteomes" id="UP000603200"/>
    </source>
</evidence>
<dbReference type="RefSeq" id="WP_239158686.1">
    <property type="nucleotide sequence ID" value="NZ_BAAATV010000030.1"/>
</dbReference>
<dbReference type="Proteomes" id="UP000603200">
    <property type="component" value="Unassembled WGS sequence"/>
</dbReference>
<evidence type="ECO:0000313" key="1">
    <source>
        <dbReference type="EMBL" id="GIE18399.1"/>
    </source>
</evidence>
<organism evidence="1 2">
    <name type="scientific">Winogradskya humida</name>
    <dbReference type="NCBI Taxonomy" id="113566"/>
    <lineage>
        <taxon>Bacteria</taxon>
        <taxon>Bacillati</taxon>
        <taxon>Actinomycetota</taxon>
        <taxon>Actinomycetes</taxon>
        <taxon>Micromonosporales</taxon>
        <taxon>Micromonosporaceae</taxon>
        <taxon>Winogradskya</taxon>
    </lineage>
</organism>
<name>A0ABQ3ZIL4_9ACTN</name>
<proteinExistence type="predicted"/>